<feature type="region of interest" description="Disordered" evidence="3">
    <location>
        <begin position="408"/>
        <end position="437"/>
    </location>
</feature>
<feature type="compositionally biased region" description="Basic residues" evidence="3">
    <location>
        <begin position="428"/>
        <end position="437"/>
    </location>
</feature>
<dbReference type="InterPro" id="IPR002347">
    <property type="entry name" value="SDR_fam"/>
</dbReference>
<dbReference type="PRINTS" id="PR00081">
    <property type="entry name" value="GDHRDH"/>
</dbReference>
<dbReference type="EMBL" id="KV453913">
    <property type="protein sequence ID" value="ODV78774.1"/>
    <property type="molecule type" value="Genomic_DNA"/>
</dbReference>
<evidence type="ECO:0000313" key="6">
    <source>
        <dbReference type="Proteomes" id="UP000094285"/>
    </source>
</evidence>
<sequence>MPVDFLTKVLYEGTDVIPAWEALKTYGPVVLTLAGLKYYFRGATNTWERDLHGKVFMITGGTSGVGATVAYELASKGAQVILLVRSTEDAWTVDFVEDMREKTDNFMIYAEQCDLASLWSIRQFATKWLDNQPPRRLDGVICCAADLTPRGKPRQVTQDGIETQLGTNYFGHFHLLTLLSPSLRVQPPDRDVRVVLASCSSHLLGDVNLADLAWEKDYPINQPWKVYGTSKLLLGLFAKEFQKQLVNYERKDKAPCNVRINLVNPGLMRTPSTRRFFSMGSILGLILYVLLWPVWFIFLKSTSGGSQPLLFAVMAPVLAKMDGGKMIQECKIATKLRKEYDDEELQQKVFEETERLIEKWEKQSAIERNKNKKTKTAKKKPTNIYEKPNTIEELDEKMESLRSQVGIPVSAKGEMPLFPDPNADMTTRSRKKANRKA</sequence>
<dbReference type="GO" id="GO:0016491">
    <property type="term" value="F:oxidoreductase activity"/>
    <property type="evidence" value="ECO:0007669"/>
    <property type="project" value="UniProtKB-KW"/>
</dbReference>
<dbReference type="PANTHER" id="PTHR24320">
    <property type="entry name" value="RETINOL DEHYDROGENASE"/>
    <property type="match status" value="1"/>
</dbReference>
<protein>
    <submittedName>
        <fullName evidence="5">NAD(P)-binding protein</fullName>
    </submittedName>
</protein>
<evidence type="ECO:0000256" key="1">
    <source>
        <dbReference type="ARBA" id="ARBA00006484"/>
    </source>
</evidence>
<dbReference type="SUPFAM" id="SSF51735">
    <property type="entry name" value="NAD(P)-binding Rossmann-fold domains"/>
    <property type="match status" value="1"/>
</dbReference>
<accession>A0A1E4SGZ2</accession>
<feature type="region of interest" description="Disordered" evidence="3">
    <location>
        <begin position="369"/>
        <end position="388"/>
    </location>
</feature>
<organism evidence="5 6">
    <name type="scientific">Suhomyces tanzawaensis NRRL Y-17324</name>
    <dbReference type="NCBI Taxonomy" id="984487"/>
    <lineage>
        <taxon>Eukaryota</taxon>
        <taxon>Fungi</taxon>
        <taxon>Dikarya</taxon>
        <taxon>Ascomycota</taxon>
        <taxon>Saccharomycotina</taxon>
        <taxon>Pichiomycetes</taxon>
        <taxon>Debaryomycetaceae</taxon>
        <taxon>Suhomyces</taxon>
    </lineage>
</organism>
<dbReference type="PANTHER" id="PTHR24320:SF285">
    <property type="entry name" value="RETINOL DEHYDROGENASE 14"/>
    <property type="match status" value="1"/>
</dbReference>
<feature type="compositionally biased region" description="Basic residues" evidence="3">
    <location>
        <begin position="370"/>
        <end position="381"/>
    </location>
</feature>
<dbReference type="OrthoDB" id="191979at2759"/>
<reference evidence="6" key="1">
    <citation type="submission" date="2016-05" db="EMBL/GenBank/DDBJ databases">
        <title>Comparative genomics of biotechnologically important yeasts.</title>
        <authorList>
            <consortium name="DOE Joint Genome Institute"/>
            <person name="Riley R."/>
            <person name="Haridas S."/>
            <person name="Wolfe K.H."/>
            <person name="Lopes M.R."/>
            <person name="Hittinger C.T."/>
            <person name="Goker M."/>
            <person name="Salamov A."/>
            <person name="Wisecaver J."/>
            <person name="Long T.M."/>
            <person name="Aerts A.L."/>
            <person name="Barry K."/>
            <person name="Choi C."/>
            <person name="Clum A."/>
            <person name="Coughlan A.Y."/>
            <person name="Deshpande S."/>
            <person name="Douglass A.P."/>
            <person name="Hanson S.J."/>
            <person name="Klenk H.-P."/>
            <person name="Labutti K."/>
            <person name="Lapidus A."/>
            <person name="Lindquist E."/>
            <person name="Lipzen A."/>
            <person name="Meier-Kolthoff J.P."/>
            <person name="Ohm R.A."/>
            <person name="Otillar R.P."/>
            <person name="Pangilinan J."/>
            <person name="Peng Y."/>
            <person name="Rokas A."/>
            <person name="Rosa C.A."/>
            <person name="Scheuner C."/>
            <person name="Sibirny A.A."/>
            <person name="Slot J.C."/>
            <person name="Stielow J.B."/>
            <person name="Sun H."/>
            <person name="Kurtzman C.P."/>
            <person name="Blackwell M."/>
            <person name="Grigoriev I.V."/>
            <person name="Jeffries T.W."/>
        </authorList>
    </citation>
    <scope>NUCLEOTIDE SEQUENCE [LARGE SCALE GENOMIC DNA]</scope>
    <source>
        <strain evidence="6">NRRL Y-17324</strain>
    </source>
</reference>
<evidence type="ECO:0000256" key="3">
    <source>
        <dbReference type="SAM" id="MobiDB-lite"/>
    </source>
</evidence>
<dbReference type="Gene3D" id="3.40.50.720">
    <property type="entry name" value="NAD(P)-binding Rossmann-like Domain"/>
    <property type="match status" value="1"/>
</dbReference>
<keyword evidence="6" id="KW-1185">Reference proteome</keyword>
<feature type="transmembrane region" description="Helical" evidence="4">
    <location>
        <begin position="276"/>
        <end position="298"/>
    </location>
</feature>
<dbReference type="STRING" id="984487.A0A1E4SGZ2"/>
<dbReference type="GeneID" id="30984241"/>
<dbReference type="Pfam" id="PF00106">
    <property type="entry name" value="adh_short"/>
    <property type="match status" value="1"/>
</dbReference>
<proteinExistence type="inferred from homology"/>
<gene>
    <name evidence="5" type="ORF">CANTADRAFT_52633</name>
</gene>
<evidence type="ECO:0000256" key="4">
    <source>
        <dbReference type="SAM" id="Phobius"/>
    </source>
</evidence>
<name>A0A1E4SGZ2_9ASCO</name>
<keyword evidence="2" id="KW-0560">Oxidoreductase</keyword>
<evidence type="ECO:0000256" key="2">
    <source>
        <dbReference type="ARBA" id="ARBA00023002"/>
    </source>
</evidence>
<keyword evidence="4" id="KW-0472">Membrane</keyword>
<evidence type="ECO:0000313" key="5">
    <source>
        <dbReference type="EMBL" id="ODV78774.1"/>
    </source>
</evidence>
<keyword evidence="4" id="KW-0812">Transmembrane</keyword>
<keyword evidence="4" id="KW-1133">Transmembrane helix</keyword>
<dbReference type="RefSeq" id="XP_020063896.1">
    <property type="nucleotide sequence ID" value="XM_020210105.1"/>
</dbReference>
<comment type="similarity">
    <text evidence="1">Belongs to the short-chain dehydrogenases/reductases (SDR) family.</text>
</comment>
<dbReference type="Proteomes" id="UP000094285">
    <property type="component" value="Unassembled WGS sequence"/>
</dbReference>
<dbReference type="InterPro" id="IPR036291">
    <property type="entry name" value="NAD(P)-bd_dom_sf"/>
</dbReference>
<dbReference type="AlphaFoldDB" id="A0A1E4SGZ2"/>